<evidence type="ECO:0000313" key="4">
    <source>
        <dbReference type="Proteomes" id="UP000279271"/>
    </source>
</evidence>
<accession>A0A3M7L0G4</accession>
<comment type="caution">
    <text evidence="3">The sequence shown here is derived from an EMBL/GenBank/DDBJ whole genome shotgun (WGS) entry which is preliminary data.</text>
</comment>
<feature type="coiled-coil region" evidence="1">
    <location>
        <begin position="47"/>
        <end position="221"/>
    </location>
</feature>
<protein>
    <submittedName>
        <fullName evidence="3">Uncharacterized protein</fullName>
    </submittedName>
</protein>
<feature type="coiled-coil region" evidence="1">
    <location>
        <begin position="694"/>
        <end position="841"/>
    </location>
</feature>
<dbReference type="Proteomes" id="UP000279271">
    <property type="component" value="Unassembled WGS sequence"/>
</dbReference>
<feature type="compositionally biased region" description="Low complexity" evidence="2">
    <location>
        <begin position="915"/>
        <end position="925"/>
    </location>
</feature>
<gene>
    <name evidence="3" type="ORF">APUTEX25_000443</name>
</gene>
<keyword evidence="1" id="KW-0175">Coiled coil</keyword>
<feature type="coiled-coil region" evidence="1">
    <location>
        <begin position="281"/>
        <end position="379"/>
    </location>
</feature>
<sequence length="1153" mass="121879">LPFTMPCPPATTTVQSSTLQAEVEKRAQRMALLQAKLQRTRFTLTELQASQQRLRTSTDKVESLNAQLNKDERSKARRASLGALRGELNEALSVMNAASRRVEQMEAITDMLVSQLAEREAQLGEAQEAARCAESQHAQEVAALTGEREGLIDQVASSQERLADLEARDAELGLKLDEAARRAATLGAALRGAEAERDAAVAREREALRGAMAEAQQAQHDLVLQLQAKEEALAAALEQAKMGTPVGEGAKKVLPMAFQRIKCVHLESRAPERPGGLANVLLATQQQLAEEKAQREGAETAAQQAQRERDEAINTLESKISAMDAERQRQVAEKHASLESMVRAAAAATTEAAMKAEALKKLRIEQEALEARLAASEGHGAEVAARLAARDAEVGTLSRQSAAAVTNLERRLEESAARRAELEAALAAARAMATGEGHRADAAAAEIVALRSELAGAGGALEAARAAHARDQEEGAARCEELAARLAEVREAGRQLAELKSGAEARAAALESELEELKQAPPAGTPVGNASKQVVRLSFAKIQEMREREAEQGERVAALEASLEEARAKLAEAQAALQTRETALQAQLEGKDQELAAARTSAAAAAAALHARLDEALAGARVAQEAHAAVQAEPEAHLQSKAALQAEIESLRDTVAHLGTLFYTADATLAAQTAAQEGSETEWVAQLCAARSDRDAAELERAGLERDLQAALERLAAKEAEVEEARGAPTPKGEAAKQVASLSMRRIAELQSELAAHEAAVAAAGERSAALAAELEATRAELAAAQAAAQAESGSLAEELAALRARVAADSENAAVAKTQMETLEAALAAARLEAASLSAARAGAMGDSAPRSPNTAAVAPLQASPAAPVLLPNLLMTCLLGALSFARIAELEEQLADQMRQGEAAQEGTEQARQELASAQAARRAAAESSAEVARLEHELAVSSRQVEEQRALLTHVTEALALQREATSLTQRLGDERAVELAKQLETARRASAESGLRLQQAERELAGAARTKRQHAELSATFSAARAKAEALAVELNALKAEKALRSSSTAQATAEVERARRREQAGERRAEAEAARRIELEAALRASRVEAQRAGRAAEAAEAEAARKLQALASEHSQRERVLRLVASLACGALLALGSAWMVQQGKCE</sequence>
<feature type="non-terminal residue" evidence="3">
    <location>
        <position position="1"/>
    </location>
</feature>
<feature type="compositionally biased region" description="Basic and acidic residues" evidence="2">
    <location>
        <begin position="1059"/>
        <end position="1075"/>
    </location>
</feature>
<feature type="region of interest" description="Disordered" evidence="2">
    <location>
        <begin position="1048"/>
        <end position="1075"/>
    </location>
</feature>
<organism evidence="3 4">
    <name type="scientific">Auxenochlorella protothecoides</name>
    <name type="common">Green microalga</name>
    <name type="synonym">Chlorella protothecoides</name>
    <dbReference type="NCBI Taxonomy" id="3075"/>
    <lineage>
        <taxon>Eukaryota</taxon>
        <taxon>Viridiplantae</taxon>
        <taxon>Chlorophyta</taxon>
        <taxon>core chlorophytes</taxon>
        <taxon>Trebouxiophyceae</taxon>
        <taxon>Chlorellales</taxon>
        <taxon>Chlorellaceae</taxon>
        <taxon>Auxenochlorella</taxon>
    </lineage>
</organism>
<evidence type="ECO:0000256" key="1">
    <source>
        <dbReference type="SAM" id="Coils"/>
    </source>
</evidence>
<feature type="region of interest" description="Disordered" evidence="2">
    <location>
        <begin position="900"/>
        <end position="925"/>
    </location>
</feature>
<feature type="coiled-coil region" evidence="1">
    <location>
        <begin position="500"/>
        <end position="583"/>
    </location>
</feature>
<evidence type="ECO:0000313" key="3">
    <source>
        <dbReference type="EMBL" id="RMZ54926.1"/>
    </source>
</evidence>
<evidence type="ECO:0000256" key="2">
    <source>
        <dbReference type="SAM" id="MobiDB-lite"/>
    </source>
</evidence>
<dbReference type="EMBL" id="QOKY01000172">
    <property type="protein sequence ID" value="RMZ54926.1"/>
    <property type="molecule type" value="Genomic_DNA"/>
</dbReference>
<feature type="coiled-coil region" evidence="1">
    <location>
        <begin position="987"/>
        <end position="1045"/>
    </location>
</feature>
<reference evidence="4" key="1">
    <citation type="journal article" date="2018" name="Algal Res.">
        <title>Characterization of plant carbon substrate utilization by Auxenochlorella protothecoides.</title>
        <authorList>
            <person name="Vogler B.W."/>
            <person name="Starkenburg S.R."/>
            <person name="Sudasinghe N."/>
            <person name="Schambach J.Y."/>
            <person name="Rollin J.A."/>
            <person name="Pattathil S."/>
            <person name="Barry A.N."/>
        </authorList>
    </citation>
    <scope>NUCLEOTIDE SEQUENCE [LARGE SCALE GENOMIC DNA]</scope>
    <source>
        <strain evidence="4">UTEX 25</strain>
    </source>
</reference>
<proteinExistence type="predicted"/>
<dbReference type="AlphaFoldDB" id="A0A3M7L0G4"/>
<name>A0A3M7L0G4_AUXPR</name>
<feature type="coiled-coil region" evidence="1">
    <location>
        <begin position="405"/>
        <end position="432"/>
    </location>
</feature>